<dbReference type="OrthoDB" id="5918288at2759"/>
<dbReference type="EMBL" id="JYDJ01000470">
    <property type="protein sequence ID" value="KRX35140.1"/>
    <property type="molecule type" value="Genomic_DNA"/>
</dbReference>
<dbReference type="PROSITE" id="PS50948">
    <property type="entry name" value="PAN"/>
    <property type="match status" value="1"/>
</dbReference>
<protein>
    <recommendedName>
        <fullName evidence="1">Apple domain-containing protein</fullName>
    </recommendedName>
</protein>
<dbReference type="SMART" id="SM00473">
    <property type="entry name" value="PAN_AP"/>
    <property type="match status" value="3"/>
</dbReference>
<dbReference type="STRING" id="144512.A0A0V0T7W1"/>
<keyword evidence="3" id="KW-1185">Reference proteome</keyword>
<dbReference type="AlphaFoldDB" id="A0A0V0T7W1"/>
<feature type="domain" description="Apple" evidence="1">
    <location>
        <begin position="907"/>
        <end position="982"/>
    </location>
</feature>
<comment type="caution">
    <text evidence="2">The sequence shown here is derived from an EMBL/GenBank/DDBJ whole genome shotgun (WGS) entry which is preliminary data.</text>
</comment>
<accession>A0A0V0T7W1</accession>
<evidence type="ECO:0000313" key="2">
    <source>
        <dbReference type="EMBL" id="KRX35140.1"/>
    </source>
</evidence>
<name>A0A0V0T7W1_9BILA</name>
<sequence>MYHHHSLKARLLKMQKCYFNTSYLLFCAFCSLLQVSYSSEMKIYVPVMDKICLIQKVGIREEILDSIELFLFNASFKSCIAYSYSDLNPHYYSIFAYNEKTSSCSKLHGMLEENIIVNCTEEKTCLHLLLNASEALNEYSESKKETVHFIEKCVEVAERHEYLQQSAINRIQSDETSISSASRTRRPRCCRTRNVCEQELDFFHYVPSENIQVQYAKLYEFFEICKVQLLNISIIRNAFTIQTARKIYSLNRCLHICRRHTSCMAILFSQLHHQCKKIFKGRSSNSISVHAHEMVVALKECFKDRPDERKWNPKPLIYYFNETQEICAAEIYKQKNLTSWEVMTIDKDVSNFQVCLLKCILNDECIAINYFLTKECYLIKPAKENYIFVVKDNSIFAEVLYCESGTLVDMQKCYFNTSYLLFCAFCSLLQKIGIREEILNSMGLYLSASSFRYCIAYSYSDFSPYNYSIFAYNEKERSCSPMYDVPEENIIDDCSEQLHDLQFYKVTHCLPAEGFMYSFEEEVEENANKINAVKLKATAEICIVERHPFSENFLLKRTGMFFLKSLELCLAHCRVLSMRGKCHAVLFSAEEKVCLLLRQNQPLQSRDVMRKSASELFTLNYCYYNVTESSERRYYNGTGKTINLRIGSMRVQCTVHEIPLLKKHMEHQCLLWNSKTFRHCIKFCVRQFRANLCNAVYFEAEEKTCLHLLLNASEALNEYSESKKETVHFIEKCVEVAERHEYLQQSAINRIQSDETSISSASRTRRPRCCRTRNVREQELDFFHYVAAENVKERYVKLYEFFEICEIQLLNIDIIRNAFAILIPRKIYSLNRCLHICRRHTSCMAILFSQLYHQCKKIFKGRSSNSISVHAHEMVVALKECFKDRPDERKWNPEPLIYYFEETQEICAAEIYKQTNLTSWKVMTIDKDVSNFQVCLLKCILNDQCSAINYFLTKECYLIKPAKENYIFVVEDNSIFAEVLYCESGTLVDVIRQR</sequence>
<dbReference type="Proteomes" id="UP000055048">
    <property type="component" value="Unassembled WGS sequence"/>
</dbReference>
<reference evidence="2 3" key="1">
    <citation type="submission" date="2015-01" db="EMBL/GenBank/DDBJ databases">
        <title>Evolution of Trichinella species and genotypes.</title>
        <authorList>
            <person name="Korhonen P.K."/>
            <person name="Edoardo P."/>
            <person name="Giuseppe L.R."/>
            <person name="Gasser R.B."/>
        </authorList>
    </citation>
    <scope>NUCLEOTIDE SEQUENCE [LARGE SCALE GENOMIC DNA]</scope>
    <source>
        <strain evidence="2">ISS417</strain>
    </source>
</reference>
<evidence type="ECO:0000259" key="1">
    <source>
        <dbReference type="PROSITE" id="PS50948"/>
    </source>
</evidence>
<evidence type="ECO:0000313" key="3">
    <source>
        <dbReference type="Proteomes" id="UP000055048"/>
    </source>
</evidence>
<dbReference type="InterPro" id="IPR003609">
    <property type="entry name" value="Pan_app"/>
</dbReference>
<proteinExistence type="predicted"/>
<gene>
    <name evidence="2" type="ORF">T05_13359</name>
</gene>
<organism evidence="2 3">
    <name type="scientific">Trichinella murrelli</name>
    <dbReference type="NCBI Taxonomy" id="144512"/>
    <lineage>
        <taxon>Eukaryota</taxon>
        <taxon>Metazoa</taxon>
        <taxon>Ecdysozoa</taxon>
        <taxon>Nematoda</taxon>
        <taxon>Enoplea</taxon>
        <taxon>Dorylaimia</taxon>
        <taxon>Trichinellida</taxon>
        <taxon>Trichinellidae</taxon>
        <taxon>Trichinella</taxon>
    </lineage>
</organism>